<dbReference type="Proteomes" id="UP001501231">
    <property type="component" value="Unassembled WGS sequence"/>
</dbReference>
<sequence>MAIAGHAPRTRGWWRIGNATPAGAVAKYPFKAATAALDRTGEAGRSTSCATPPMSALANRPLPRSLPDDAHAWTPPDPLTDPYR</sequence>
<keyword evidence="3" id="KW-1185">Reference proteome</keyword>
<feature type="region of interest" description="Disordered" evidence="1">
    <location>
        <begin position="39"/>
        <end position="84"/>
    </location>
</feature>
<evidence type="ECO:0000256" key="1">
    <source>
        <dbReference type="SAM" id="MobiDB-lite"/>
    </source>
</evidence>
<protein>
    <submittedName>
        <fullName evidence="2">Uncharacterized protein</fullName>
    </submittedName>
</protein>
<proteinExistence type="predicted"/>
<organism evidence="2 3">
    <name type="scientific">Actinomadura vinacea</name>
    <dbReference type="NCBI Taxonomy" id="115336"/>
    <lineage>
        <taxon>Bacteria</taxon>
        <taxon>Bacillati</taxon>
        <taxon>Actinomycetota</taxon>
        <taxon>Actinomycetes</taxon>
        <taxon>Streptosporangiales</taxon>
        <taxon>Thermomonosporaceae</taxon>
        <taxon>Actinomadura</taxon>
    </lineage>
</organism>
<reference evidence="2 3" key="1">
    <citation type="journal article" date="2019" name="Int. J. Syst. Evol. Microbiol.">
        <title>The Global Catalogue of Microorganisms (GCM) 10K type strain sequencing project: providing services to taxonomists for standard genome sequencing and annotation.</title>
        <authorList>
            <consortium name="The Broad Institute Genomics Platform"/>
            <consortium name="The Broad Institute Genome Sequencing Center for Infectious Disease"/>
            <person name="Wu L."/>
            <person name="Ma J."/>
        </authorList>
    </citation>
    <scope>NUCLEOTIDE SEQUENCE [LARGE SCALE GENOMIC DNA]</scope>
    <source>
        <strain evidence="2 3">JCM 3325</strain>
    </source>
</reference>
<evidence type="ECO:0000313" key="2">
    <source>
        <dbReference type="EMBL" id="GAA2399905.1"/>
    </source>
</evidence>
<evidence type="ECO:0000313" key="3">
    <source>
        <dbReference type="Proteomes" id="UP001501231"/>
    </source>
</evidence>
<feature type="compositionally biased region" description="Pro residues" evidence="1">
    <location>
        <begin position="75"/>
        <end position="84"/>
    </location>
</feature>
<name>A0ABN3IBN2_9ACTN</name>
<accession>A0ABN3IBN2</accession>
<comment type="caution">
    <text evidence="2">The sequence shown here is derived from an EMBL/GenBank/DDBJ whole genome shotgun (WGS) entry which is preliminary data.</text>
</comment>
<gene>
    <name evidence="2" type="ORF">GCM10010191_03850</name>
</gene>
<dbReference type="EMBL" id="BAAARW010000001">
    <property type="protein sequence ID" value="GAA2399905.1"/>
    <property type="molecule type" value="Genomic_DNA"/>
</dbReference>